<evidence type="ECO:0000256" key="1">
    <source>
        <dbReference type="ARBA" id="ARBA00001231"/>
    </source>
</evidence>
<dbReference type="PANTHER" id="PTHR21040:SF8">
    <property type="entry name" value="BCDNA.GH04120"/>
    <property type="match status" value="1"/>
</dbReference>
<dbReference type="InterPro" id="IPR015883">
    <property type="entry name" value="Glyco_hydro_20_cat"/>
</dbReference>
<dbReference type="InterPro" id="IPR017853">
    <property type="entry name" value="GH"/>
</dbReference>
<comment type="catalytic activity">
    <reaction evidence="1">
        <text>Hydrolysis of terminal non-reducing N-acetyl-D-hexosamine residues in N-acetyl-beta-D-hexosaminides.</text>
        <dbReference type="EC" id="3.2.1.52"/>
    </reaction>
</comment>
<evidence type="ECO:0000313" key="6">
    <source>
        <dbReference type="EMBL" id="KAK3915169.1"/>
    </source>
</evidence>
<gene>
    <name evidence="6" type="ORF">KUF71_024468</name>
</gene>
<dbReference type="CDD" id="cd06565">
    <property type="entry name" value="GH20_GcnA-like"/>
    <property type="match status" value="1"/>
</dbReference>
<sequence length="501" mass="57323">MDELIANSHRLVHLDLKGAPPKLTYLEKLIPLFKEWGATGLLIEWEDTFPFHGSLAVVGSKKESGRPYSEDEIKRILFLAKECGLAAIPLVQTFGHLEFLLKHEEWRCLREVPRYPSSACPSHPNIQDVIWELVKQVIDFHIDNSDLQYLHIGADEVWHMGMCELCLQRTGSTIEGRGELFIDHVISIARRIKESYPKLKLIMWDDMLRSIPNTVLKSFDLGQYVEPMVWLYFSADAFQLPGGLWEKYSAVFSSVWIASAFKGATGSCQQLPILPHHVSNHERWLKELPVIASKFDTFRGIALTGWSRYDHYATLCEMLPVSLPCLAICLRTWMSSGFSVQELQKVARALGFSDTALMGMDFLPRPRPIPANLSFPGWKALCSMELFCNLEHQSRVHLDSSQIKTWLNPWQIKHNFGNPMHIETFIPPLTQLLVELGNAERFLRESLEPLIYPAAIEEWVSTWIDPLREQIQKLVDDARAQLKTECKNEDNIASSDSEELL</sequence>
<proteinExistence type="inferred from homology"/>
<dbReference type="AlphaFoldDB" id="A0AAE1LDX6"/>
<protein>
    <recommendedName>
        <fullName evidence="3">beta-N-acetylhexosaminidase</fullName>
        <ecNumber evidence="3">3.2.1.52</ecNumber>
    </recommendedName>
</protein>
<dbReference type="GO" id="GO:0004563">
    <property type="term" value="F:beta-N-acetylhexosaminidase activity"/>
    <property type="evidence" value="ECO:0007669"/>
    <property type="project" value="UniProtKB-EC"/>
</dbReference>
<organism evidence="6 7">
    <name type="scientific">Frankliniella fusca</name>
    <dbReference type="NCBI Taxonomy" id="407009"/>
    <lineage>
        <taxon>Eukaryota</taxon>
        <taxon>Metazoa</taxon>
        <taxon>Ecdysozoa</taxon>
        <taxon>Arthropoda</taxon>
        <taxon>Hexapoda</taxon>
        <taxon>Insecta</taxon>
        <taxon>Pterygota</taxon>
        <taxon>Neoptera</taxon>
        <taxon>Paraneoptera</taxon>
        <taxon>Thysanoptera</taxon>
        <taxon>Terebrantia</taxon>
        <taxon>Thripoidea</taxon>
        <taxon>Thripidae</taxon>
        <taxon>Frankliniella</taxon>
    </lineage>
</organism>
<evidence type="ECO:0000256" key="2">
    <source>
        <dbReference type="ARBA" id="ARBA00006285"/>
    </source>
</evidence>
<evidence type="ECO:0000256" key="3">
    <source>
        <dbReference type="ARBA" id="ARBA00012663"/>
    </source>
</evidence>
<comment type="caution">
    <text evidence="6">The sequence shown here is derived from an EMBL/GenBank/DDBJ whole genome shotgun (WGS) entry which is preliminary data.</text>
</comment>
<evidence type="ECO:0000259" key="5">
    <source>
        <dbReference type="Pfam" id="PF00728"/>
    </source>
</evidence>
<dbReference type="Gene3D" id="3.20.20.80">
    <property type="entry name" value="Glycosidases"/>
    <property type="match status" value="1"/>
</dbReference>
<keyword evidence="4" id="KW-0378">Hydrolase</keyword>
<name>A0AAE1LDX6_9NEOP</name>
<dbReference type="SUPFAM" id="SSF51445">
    <property type="entry name" value="(Trans)glycosidases"/>
    <property type="match status" value="1"/>
</dbReference>
<dbReference type="PANTHER" id="PTHR21040">
    <property type="entry name" value="BCDNA.GH04120"/>
    <property type="match status" value="1"/>
</dbReference>
<dbReference type="EC" id="3.2.1.52" evidence="3"/>
<dbReference type="InterPro" id="IPR038901">
    <property type="entry name" value="HEXDC-like"/>
</dbReference>
<dbReference type="Pfam" id="PF00728">
    <property type="entry name" value="Glyco_hydro_20"/>
    <property type="match status" value="1"/>
</dbReference>
<accession>A0AAE1LDX6</accession>
<reference evidence="6" key="2">
    <citation type="journal article" date="2023" name="BMC Genomics">
        <title>Pest status, molecular evolution, and epigenetic factors derived from the genome assembly of Frankliniella fusca, a thysanopteran phytovirus vector.</title>
        <authorList>
            <person name="Catto M.A."/>
            <person name="Labadie P.E."/>
            <person name="Jacobson A.L."/>
            <person name="Kennedy G.G."/>
            <person name="Srinivasan R."/>
            <person name="Hunt B.G."/>
        </authorList>
    </citation>
    <scope>NUCLEOTIDE SEQUENCE</scope>
    <source>
        <strain evidence="6">PL_HMW_Pooled</strain>
    </source>
</reference>
<reference evidence="6" key="1">
    <citation type="submission" date="2021-07" db="EMBL/GenBank/DDBJ databases">
        <authorList>
            <person name="Catto M.A."/>
            <person name="Jacobson A."/>
            <person name="Kennedy G."/>
            <person name="Labadie P."/>
            <person name="Hunt B.G."/>
            <person name="Srinivasan R."/>
        </authorList>
    </citation>
    <scope>NUCLEOTIDE SEQUENCE</scope>
    <source>
        <strain evidence="6">PL_HMW_Pooled</strain>
        <tissue evidence="6">Head</tissue>
    </source>
</reference>
<dbReference type="GO" id="GO:0005975">
    <property type="term" value="P:carbohydrate metabolic process"/>
    <property type="evidence" value="ECO:0007669"/>
    <property type="project" value="InterPro"/>
</dbReference>
<dbReference type="EMBL" id="JAHWGI010000409">
    <property type="protein sequence ID" value="KAK3915169.1"/>
    <property type="molecule type" value="Genomic_DNA"/>
</dbReference>
<evidence type="ECO:0000256" key="4">
    <source>
        <dbReference type="ARBA" id="ARBA00022801"/>
    </source>
</evidence>
<keyword evidence="7" id="KW-1185">Reference proteome</keyword>
<feature type="domain" description="Glycoside hydrolase family 20 catalytic" evidence="5">
    <location>
        <begin position="62"/>
        <end position="212"/>
    </location>
</feature>
<evidence type="ECO:0000313" key="7">
    <source>
        <dbReference type="Proteomes" id="UP001219518"/>
    </source>
</evidence>
<comment type="similarity">
    <text evidence="2">Belongs to the glycosyl hydrolase 20 family.</text>
</comment>
<dbReference type="Proteomes" id="UP001219518">
    <property type="component" value="Unassembled WGS sequence"/>
</dbReference>